<dbReference type="Gene3D" id="1.10.287.470">
    <property type="entry name" value="Helix hairpin bin"/>
    <property type="match status" value="1"/>
</dbReference>
<feature type="signal peptide" evidence="3">
    <location>
        <begin position="1"/>
        <end position="21"/>
    </location>
</feature>
<sequence length="393" mass="41979">MNKKVLAGAFAVLTLVMGACSDDSAEDTESQVEQVTPVEVAPVSKGDLVVEREVFGRAVPSKNAPILPKSTGELVEVNVSKGDTVQRGDVIGRVSASNVNDQIRIQEISVQSAEKQLESARNQRNTAEEALGNARDQLEDAKEQQEGLSGIAKESAEQAVRQAEAGVTQAESQLESAEVGVEQAQLQVQQAQAQLEQTRGQLNNAAIVATVSGEVTSVNGEVGDMVSGQQPFATIVSISPINLQVSVTAKELSLFEKEQEIPAYVSSLEKEVTSKVSYISSVTNDTGLYPVEATVTNADGNIKPGMMAKLQLPEMTVSDHILVPTSAVVEENTETFVYVIEEERAKKVAVEVVRAQSDLTAIKGDVSEGDQVVTKGQLTLSDDNKIRIMKEVD</sequence>
<reference evidence="5 6" key="1">
    <citation type="submission" date="2013-08" db="EMBL/GenBank/DDBJ databases">
        <title>Genome of Pontibacillus chungwhensis.</title>
        <authorList>
            <person name="Wang Q."/>
            <person name="Wang G."/>
        </authorList>
    </citation>
    <scope>NUCLEOTIDE SEQUENCE [LARGE SCALE GENOMIC DNA]</scope>
    <source>
        <strain evidence="5 6">BH030062</strain>
    </source>
</reference>
<dbReference type="Proteomes" id="UP000030153">
    <property type="component" value="Unassembled WGS sequence"/>
</dbReference>
<dbReference type="PANTHER" id="PTHR30469">
    <property type="entry name" value="MULTIDRUG RESISTANCE PROTEIN MDTA"/>
    <property type="match status" value="1"/>
</dbReference>
<dbReference type="InterPro" id="IPR006143">
    <property type="entry name" value="RND_pump_MFP"/>
</dbReference>
<keyword evidence="2" id="KW-0175">Coiled coil</keyword>
<evidence type="ECO:0000313" key="5">
    <source>
        <dbReference type="EMBL" id="KGP92736.1"/>
    </source>
</evidence>
<dbReference type="Pfam" id="PF25989">
    <property type="entry name" value="YknX_C"/>
    <property type="match status" value="1"/>
</dbReference>
<comment type="similarity">
    <text evidence="1">Belongs to the membrane fusion protein (MFP) (TC 8.A.1) family.</text>
</comment>
<name>A0A0A2V1P7_9BACI</name>
<dbReference type="AlphaFoldDB" id="A0A0A2V1P7"/>
<keyword evidence="3" id="KW-0732">Signal</keyword>
<protein>
    <recommendedName>
        <fullName evidence="4">YknX-like C-terminal permuted SH3-like domain-containing protein</fullName>
    </recommendedName>
</protein>
<dbReference type="eggNOG" id="COG0845">
    <property type="taxonomic scope" value="Bacteria"/>
</dbReference>
<dbReference type="PROSITE" id="PS51257">
    <property type="entry name" value="PROKAR_LIPOPROTEIN"/>
    <property type="match status" value="1"/>
</dbReference>
<keyword evidence="6" id="KW-1185">Reference proteome</keyword>
<dbReference type="OrthoDB" id="2456449at2"/>
<evidence type="ECO:0000259" key="4">
    <source>
        <dbReference type="Pfam" id="PF25989"/>
    </source>
</evidence>
<dbReference type="SUPFAM" id="SSF111369">
    <property type="entry name" value="HlyD-like secretion proteins"/>
    <property type="match status" value="1"/>
</dbReference>
<proteinExistence type="inferred from homology"/>
<dbReference type="Gene3D" id="2.40.50.100">
    <property type="match status" value="2"/>
</dbReference>
<comment type="caution">
    <text evidence="5">The sequence shown here is derived from an EMBL/GenBank/DDBJ whole genome shotgun (WGS) entry which is preliminary data.</text>
</comment>
<dbReference type="Gene3D" id="2.40.420.20">
    <property type="match status" value="1"/>
</dbReference>
<dbReference type="RefSeq" id="WP_036779940.1">
    <property type="nucleotide sequence ID" value="NZ_AVBG01000002.1"/>
</dbReference>
<evidence type="ECO:0000313" key="6">
    <source>
        <dbReference type="Proteomes" id="UP000030153"/>
    </source>
</evidence>
<organism evidence="5 6">
    <name type="scientific">Pontibacillus chungwhensis BH030062</name>
    <dbReference type="NCBI Taxonomy" id="1385513"/>
    <lineage>
        <taxon>Bacteria</taxon>
        <taxon>Bacillati</taxon>
        <taxon>Bacillota</taxon>
        <taxon>Bacilli</taxon>
        <taxon>Bacillales</taxon>
        <taxon>Bacillaceae</taxon>
        <taxon>Pontibacillus</taxon>
    </lineage>
</organism>
<feature type="domain" description="YknX-like C-terminal permuted SH3-like" evidence="4">
    <location>
        <begin position="323"/>
        <end position="387"/>
    </location>
</feature>
<evidence type="ECO:0000256" key="1">
    <source>
        <dbReference type="ARBA" id="ARBA00009477"/>
    </source>
</evidence>
<feature type="chain" id="PRO_5038544063" description="YknX-like C-terminal permuted SH3-like domain-containing protein" evidence="3">
    <location>
        <begin position="22"/>
        <end position="393"/>
    </location>
</feature>
<dbReference type="GO" id="GO:1990281">
    <property type="term" value="C:efflux pump complex"/>
    <property type="evidence" value="ECO:0007669"/>
    <property type="project" value="TreeGrafter"/>
</dbReference>
<feature type="coiled-coil region" evidence="2">
    <location>
        <begin position="103"/>
        <end position="208"/>
    </location>
</feature>
<gene>
    <name evidence="5" type="ORF">N780_13555</name>
</gene>
<dbReference type="GO" id="GO:0015562">
    <property type="term" value="F:efflux transmembrane transporter activity"/>
    <property type="evidence" value="ECO:0007669"/>
    <property type="project" value="TreeGrafter"/>
</dbReference>
<dbReference type="Gene3D" id="2.40.30.170">
    <property type="match status" value="1"/>
</dbReference>
<evidence type="ECO:0000256" key="2">
    <source>
        <dbReference type="SAM" id="Coils"/>
    </source>
</evidence>
<accession>A0A0A2V1P7</accession>
<dbReference type="PANTHER" id="PTHR30469:SF15">
    <property type="entry name" value="HLYD FAMILY OF SECRETION PROTEINS"/>
    <property type="match status" value="1"/>
</dbReference>
<dbReference type="NCBIfam" id="TIGR01730">
    <property type="entry name" value="RND_mfp"/>
    <property type="match status" value="1"/>
</dbReference>
<dbReference type="InterPro" id="IPR058637">
    <property type="entry name" value="YknX-like_C"/>
</dbReference>
<dbReference type="STRING" id="1385513.N780_13555"/>
<dbReference type="EMBL" id="AVBG01000002">
    <property type="protein sequence ID" value="KGP92736.1"/>
    <property type="molecule type" value="Genomic_DNA"/>
</dbReference>
<evidence type="ECO:0000256" key="3">
    <source>
        <dbReference type="SAM" id="SignalP"/>
    </source>
</evidence>